<evidence type="ECO:0000256" key="2">
    <source>
        <dbReference type="ARBA" id="ARBA00022723"/>
    </source>
</evidence>
<evidence type="ECO:0000256" key="1">
    <source>
        <dbReference type="ARBA" id="ARBA00022485"/>
    </source>
</evidence>
<dbReference type="InterPro" id="IPR017896">
    <property type="entry name" value="4Fe4S_Fe-S-bd"/>
</dbReference>
<dbReference type="InterPro" id="IPR017900">
    <property type="entry name" value="4Fe4S_Fe_S_CS"/>
</dbReference>
<dbReference type="EMBL" id="JAIOUQ010000003">
    <property type="protein sequence ID" value="MBZ2165181.1"/>
    <property type="molecule type" value="Genomic_DNA"/>
</dbReference>
<evidence type="ECO:0000256" key="5">
    <source>
        <dbReference type="ARBA" id="ARBA00023014"/>
    </source>
</evidence>
<dbReference type="Gene3D" id="1.10.260.40">
    <property type="entry name" value="lambda repressor-like DNA-binding domains"/>
    <property type="match status" value="1"/>
</dbReference>
<evidence type="ECO:0000259" key="7">
    <source>
        <dbReference type="PROSITE" id="PS51379"/>
    </source>
</evidence>
<dbReference type="RefSeq" id="WP_223790803.1">
    <property type="nucleotide sequence ID" value="NZ_JAIOUQ010000003.1"/>
</dbReference>
<comment type="caution">
    <text evidence="8">The sequence shown here is derived from an EMBL/GenBank/DDBJ whole genome shotgun (WGS) entry which is preliminary data.</text>
</comment>
<dbReference type="Proteomes" id="UP000825933">
    <property type="component" value="Unassembled WGS sequence"/>
</dbReference>
<evidence type="ECO:0000256" key="4">
    <source>
        <dbReference type="ARBA" id="ARBA00023004"/>
    </source>
</evidence>
<feature type="domain" description="HTH cro/C1-type" evidence="6">
    <location>
        <begin position="21"/>
        <end position="69"/>
    </location>
</feature>
<name>A0A8T5V019_9EURY</name>
<dbReference type="GO" id="GO:0016491">
    <property type="term" value="F:oxidoreductase activity"/>
    <property type="evidence" value="ECO:0007669"/>
    <property type="project" value="UniProtKB-ARBA"/>
</dbReference>
<protein>
    <submittedName>
        <fullName evidence="8">4Fe-4S binding protein</fullName>
    </submittedName>
</protein>
<sequence>MPKHIISGLKYLTAVELIREGYSQKEVAKILEMDRSTVSHYLNGRNLSWNSIEFAEKITELCPKDFLILTYALMHEKARIVVKTCSNSEYKGIIKETCIGCGLCADICLMKAIVLNDLKAQIDSDWCCGCLICGESCPTNSIEILEVKNDF</sequence>
<feature type="domain" description="4Fe-4S ferredoxin-type" evidence="7">
    <location>
        <begin position="118"/>
        <end position="147"/>
    </location>
</feature>
<dbReference type="AlphaFoldDB" id="A0A8T5V019"/>
<dbReference type="SUPFAM" id="SSF54862">
    <property type="entry name" value="4Fe-4S ferredoxins"/>
    <property type="match status" value="1"/>
</dbReference>
<keyword evidence="9" id="KW-1185">Reference proteome</keyword>
<keyword evidence="2" id="KW-0479">Metal-binding</keyword>
<dbReference type="InterPro" id="IPR010982">
    <property type="entry name" value="Lambda_DNA-bd_dom_sf"/>
</dbReference>
<dbReference type="PROSITE" id="PS00198">
    <property type="entry name" value="4FE4S_FER_1"/>
    <property type="match status" value="1"/>
</dbReference>
<keyword evidence="3" id="KW-0677">Repeat</keyword>
<evidence type="ECO:0000313" key="9">
    <source>
        <dbReference type="Proteomes" id="UP000825933"/>
    </source>
</evidence>
<dbReference type="CDD" id="cd00093">
    <property type="entry name" value="HTH_XRE"/>
    <property type="match status" value="1"/>
</dbReference>
<proteinExistence type="predicted"/>
<accession>A0A8T5V019</accession>
<dbReference type="Gene3D" id="3.30.70.20">
    <property type="match status" value="1"/>
</dbReference>
<dbReference type="GO" id="GO:0003677">
    <property type="term" value="F:DNA binding"/>
    <property type="evidence" value="ECO:0007669"/>
    <property type="project" value="InterPro"/>
</dbReference>
<evidence type="ECO:0000259" key="6">
    <source>
        <dbReference type="PROSITE" id="PS50943"/>
    </source>
</evidence>
<organism evidence="8 9">
    <name type="scientific">Methanobacterium spitsbergense</name>
    <dbReference type="NCBI Taxonomy" id="2874285"/>
    <lineage>
        <taxon>Archaea</taxon>
        <taxon>Methanobacteriati</taxon>
        <taxon>Methanobacteriota</taxon>
        <taxon>Methanomada group</taxon>
        <taxon>Methanobacteria</taxon>
        <taxon>Methanobacteriales</taxon>
        <taxon>Methanobacteriaceae</taxon>
        <taxon>Methanobacterium</taxon>
    </lineage>
</organism>
<dbReference type="PANTHER" id="PTHR43724:SF1">
    <property type="entry name" value="PYRUVATE SYNTHASE SUBUNIT PORD"/>
    <property type="match status" value="1"/>
</dbReference>
<evidence type="ECO:0000313" key="8">
    <source>
        <dbReference type="EMBL" id="MBZ2165181.1"/>
    </source>
</evidence>
<dbReference type="InterPro" id="IPR001387">
    <property type="entry name" value="Cro/C1-type_HTH"/>
</dbReference>
<dbReference type="GO" id="GO:0046872">
    <property type="term" value="F:metal ion binding"/>
    <property type="evidence" value="ECO:0007669"/>
    <property type="project" value="UniProtKB-KW"/>
</dbReference>
<keyword evidence="1" id="KW-0004">4Fe-4S</keyword>
<feature type="domain" description="4Fe-4S ferredoxin-type" evidence="7">
    <location>
        <begin position="89"/>
        <end position="117"/>
    </location>
</feature>
<keyword evidence="5" id="KW-0411">Iron-sulfur</keyword>
<keyword evidence="4" id="KW-0408">Iron</keyword>
<dbReference type="Pfam" id="PF12838">
    <property type="entry name" value="Fer4_7"/>
    <property type="match status" value="1"/>
</dbReference>
<dbReference type="GO" id="GO:0051539">
    <property type="term" value="F:4 iron, 4 sulfur cluster binding"/>
    <property type="evidence" value="ECO:0007669"/>
    <property type="project" value="UniProtKB-KW"/>
</dbReference>
<gene>
    <name evidence="8" type="ORF">K8N75_03870</name>
</gene>
<dbReference type="SUPFAM" id="SSF47413">
    <property type="entry name" value="lambda repressor-like DNA-binding domains"/>
    <property type="match status" value="1"/>
</dbReference>
<dbReference type="PANTHER" id="PTHR43724">
    <property type="entry name" value="PYRUVATE SYNTHASE SUBUNIT PORD"/>
    <property type="match status" value="1"/>
</dbReference>
<evidence type="ECO:0000256" key="3">
    <source>
        <dbReference type="ARBA" id="ARBA00022737"/>
    </source>
</evidence>
<dbReference type="Pfam" id="PF01381">
    <property type="entry name" value="HTH_3"/>
    <property type="match status" value="1"/>
</dbReference>
<reference evidence="9" key="1">
    <citation type="journal article" date="2022" name="Microbiol. Resour. Announc.">
        <title>Draft Genome Sequence of a Methanogenic Archaeon from West Spitsbergen Permafrost.</title>
        <authorList>
            <person name="Trubitsyn V."/>
            <person name="Rivkina E."/>
            <person name="Shcherbakova V."/>
        </authorList>
    </citation>
    <scope>NUCLEOTIDE SEQUENCE [LARGE SCALE GENOMIC DNA]</scope>
    <source>
        <strain evidence="9">VT</strain>
    </source>
</reference>
<dbReference type="PROSITE" id="PS51379">
    <property type="entry name" value="4FE4S_FER_2"/>
    <property type="match status" value="2"/>
</dbReference>
<dbReference type="PROSITE" id="PS50943">
    <property type="entry name" value="HTH_CROC1"/>
    <property type="match status" value="1"/>
</dbReference>